<sequence length="130" mass="14408">MGVNVLSFDVTSSESIIATMNVLIFFTILGSIFDVKQEELQWAIQVNVFGVFETIQAFQLILLKSKGTAVFTSYILDYLPLPFMFAYTGSKIAFTNIAKSLAGEVKELGIKVLVVKIGANHERDVTSYGW</sequence>
<dbReference type="InterPro" id="IPR002347">
    <property type="entry name" value="SDR_fam"/>
</dbReference>
<evidence type="ECO:0000313" key="4">
    <source>
        <dbReference type="EMBL" id="KAH3684249.1"/>
    </source>
</evidence>
<dbReference type="EMBL" id="JAEUBG010002653">
    <property type="protein sequence ID" value="KAH3684249.1"/>
    <property type="molecule type" value="Genomic_DNA"/>
</dbReference>
<dbReference type="Proteomes" id="UP000774326">
    <property type="component" value="Unassembled WGS sequence"/>
</dbReference>
<dbReference type="GO" id="GO:0016491">
    <property type="term" value="F:oxidoreductase activity"/>
    <property type="evidence" value="ECO:0007669"/>
    <property type="project" value="UniProtKB-KW"/>
</dbReference>
<proteinExistence type="inferred from homology"/>
<dbReference type="Pfam" id="PF00106">
    <property type="entry name" value="adh_short"/>
    <property type="match status" value="1"/>
</dbReference>
<evidence type="ECO:0000256" key="3">
    <source>
        <dbReference type="SAM" id="Phobius"/>
    </source>
</evidence>
<keyword evidence="2" id="KW-0560">Oxidoreductase</keyword>
<accession>A0A9P8Q7E9</accession>
<evidence type="ECO:0000313" key="5">
    <source>
        <dbReference type="Proteomes" id="UP000774326"/>
    </source>
</evidence>
<dbReference type="PANTHER" id="PTHR44169">
    <property type="entry name" value="NADPH-DEPENDENT 1-ACYLDIHYDROXYACETONE PHOSPHATE REDUCTASE"/>
    <property type="match status" value="1"/>
</dbReference>
<protein>
    <submittedName>
        <fullName evidence="4">Uncharacterized protein</fullName>
    </submittedName>
</protein>
<comment type="similarity">
    <text evidence="1">Belongs to the short-chain dehydrogenases/reductases (SDR) family.</text>
</comment>
<dbReference type="OrthoDB" id="2102561at2759"/>
<feature type="transmembrane region" description="Helical" evidence="3">
    <location>
        <begin position="16"/>
        <end position="35"/>
    </location>
</feature>
<reference evidence="4" key="1">
    <citation type="journal article" date="2021" name="Open Biol.">
        <title>Shared evolutionary footprints suggest mitochondrial oxidative damage underlies multiple complex I losses in fungi.</title>
        <authorList>
            <person name="Schikora-Tamarit M.A."/>
            <person name="Marcet-Houben M."/>
            <person name="Nosek J."/>
            <person name="Gabaldon T."/>
        </authorList>
    </citation>
    <scope>NUCLEOTIDE SEQUENCE</scope>
    <source>
        <strain evidence="4">CBS2887</strain>
    </source>
</reference>
<organism evidence="4 5">
    <name type="scientific">Wickerhamomyces pijperi</name>
    <name type="common">Yeast</name>
    <name type="synonym">Pichia pijperi</name>
    <dbReference type="NCBI Taxonomy" id="599730"/>
    <lineage>
        <taxon>Eukaryota</taxon>
        <taxon>Fungi</taxon>
        <taxon>Dikarya</taxon>
        <taxon>Ascomycota</taxon>
        <taxon>Saccharomycotina</taxon>
        <taxon>Saccharomycetes</taxon>
        <taxon>Phaffomycetales</taxon>
        <taxon>Wickerhamomycetaceae</taxon>
        <taxon>Wickerhamomyces</taxon>
    </lineage>
</organism>
<dbReference type="Gene3D" id="3.40.50.720">
    <property type="entry name" value="NAD(P)-binding Rossmann-like Domain"/>
    <property type="match status" value="1"/>
</dbReference>
<keyword evidence="3" id="KW-0812">Transmembrane</keyword>
<evidence type="ECO:0000256" key="2">
    <source>
        <dbReference type="ARBA" id="ARBA00023002"/>
    </source>
</evidence>
<keyword evidence="5" id="KW-1185">Reference proteome</keyword>
<gene>
    <name evidence="4" type="ORF">WICPIJ_004806</name>
</gene>
<dbReference type="AlphaFoldDB" id="A0A9P8Q7E9"/>
<keyword evidence="3" id="KW-1133">Transmembrane helix</keyword>
<name>A0A9P8Q7E9_WICPI</name>
<evidence type="ECO:0000256" key="1">
    <source>
        <dbReference type="ARBA" id="ARBA00006484"/>
    </source>
</evidence>
<comment type="caution">
    <text evidence="4">The sequence shown here is derived from an EMBL/GenBank/DDBJ whole genome shotgun (WGS) entry which is preliminary data.</text>
</comment>
<reference evidence="4" key="2">
    <citation type="submission" date="2021-01" db="EMBL/GenBank/DDBJ databases">
        <authorList>
            <person name="Schikora-Tamarit M.A."/>
        </authorList>
    </citation>
    <scope>NUCLEOTIDE SEQUENCE</scope>
    <source>
        <strain evidence="4">CBS2887</strain>
    </source>
</reference>
<dbReference type="PANTHER" id="PTHR44169:SF6">
    <property type="entry name" value="NADPH-DEPENDENT 1-ACYLDIHYDROXYACETONE PHOSPHATE REDUCTASE"/>
    <property type="match status" value="1"/>
</dbReference>
<dbReference type="SUPFAM" id="SSF51735">
    <property type="entry name" value="NAD(P)-binding Rossmann-fold domains"/>
    <property type="match status" value="1"/>
</dbReference>
<keyword evidence="3" id="KW-0472">Membrane</keyword>
<dbReference type="InterPro" id="IPR036291">
    <property type="entry name" value="NAD(P)-bd_dom_sf"/>
</dbReference>